<keyword evidence="2 5" id="KW-0479">Metal-binding</keyword>
<comment type="caution">
    <text evidence="7">The sequence shown here is derived from an EMBL/GenBank/DDBJ whole genome shotgun (WGS) entry which is preliminary data.</text>
</comment>
<feature type="binding site" evidence="5">
    <location>
        <position position="156"/>
    </location>
    <ligand>
        <name>Zn(2+)</name>
        <dbReference type="ChEBI" id="CHEBI:29105"/>
    </ligand>
</feature>
<evidence type="ECO:0000313" key="8">
    <source>
        <dbReference type="Proteomes" id="UP001596549"/>
    </source>
</evidence>
<dbReference type="Proteomes" id="UP001596549">
    <property type="component" value="Unassembled WGS sequence"/>
</dbReference>
<dbReference type="Pfam" id="PF12867">
    <property type="entry name" value="DinB_2"/>
    <property type="match status" value="1"/>
</dbReference>
<reference evidence="8" key="1">
    <citation type="journal article" date="2019" name="Int. J. Syst. Evol. Microbiol.">
        <title>The Global Catalogue of Microorganisms (GCM) 10K type strain sequencing project: providing services to taxonomists for standard genome sequencing and annotation.</title>
        <authorList>
            <consortium name="The Broad Institute Genomics Platform"/>
            <consortium name="The Broad Institute Genome Sequencing Center for Infectious Disease"/>
            <person name="Wu L."/>
            <person name="Ma J."/>
        </authorList>
    </citation>
    <scope>NUCLEOTIDE SEQUENCE [LARGE SCALE GENOMIC DNA]</scope>
    <source>
        <strain evidence="8">NBRC 106396</strain>
    </source>
</reference>
<evidence type="ECO:0000256" key="4">
    <source>
        <dbReference type="ARBA" id="ARBA00022833"/>
    </source>
</evidence>
<name>A0ABW2NMB1_9BACL</name>
<comment type="subcellular location">
    <subcellularLocation>
        <location evidence="5">Cytoplasm</location>
    </subcellularLocation>
</comment>
<evidence type="ECO:0000313" key="7">
    <source>
        <dbReference type="EMBL" id="MFC7370601.1"/>
    </source>
</evidence>
<evidence type="ECO:0000259" key="6">
    <source>
        <dbReference type="Pfam" id="PF12867"/>
    </source>
</evidence>
<keyword evidence="3 5" id="KW-0378">Hydrolase</keyword>
<keyword evidence="7" id="KW-0808">Transferase</keyword>
<evidence type="ECO:0000256" key="1">
    <source>
        <dbReference type="ARBA" id="ARBA00022490"/>
    </source>
</evidence>
<evidence type="ECO:0000256" key="2">
    <source>
        <dbReference type="ARBA" id="ARBA00022723"/>
    </source>
</evidence>
<dbReference type="SUPFAM" id="SSF109854">
    <property type="entry name" value="DinB/YfiT-like putative metalloenzymes"/>
    <property type="match status" value="1"/>
</dbReference>
<dbReference type="InterPro" id="IPR034660">
    <property type="entry name" value="DinB/YfiT-like"/>
</dbReference>
<dbReference type="EMBL" id="JBHTCP010000004">
    <property type="protein sequence ID" value="MFC7370601.1"/>
    <property type="molecule type" value="Genomic_DNA"/>
</dbReference>
<dbReference type="InterPro" id="IPR023774">
    <property type="entry name" value="Put_metal_dep_hydrolase_YfiT"/>
</dbReference>
<comment type="subunit">
    <text evidence="5">Homodimer.</text>
</comment>
<dbReference type="GO" id="GO:0016740">
    <property type="term" value="F:transferase activity"/>
    <property type="evidence" value="ECO:0007669"/>
    <property type="project" value="UniProtKB-KW"/>
</dbReference>
<comment type="cofactor">
    <cofactor evidence="5">
        <name>Zn(2+)</name>
        <dbReference type="ChEBI" id="CHEBI:29105"/>
    </cofactor>
    <text evidence="5">Binds 1 zinc ion per subunit.</text>
</comment>
<sequence length="180" mass="20709">MKDLQYPIGTFDLTQDVQYEQIEKWINEIEALPSKLGEAISGWDDGQLDTAYRPGGWTVRQVIHHLADSHLNGMQRFKLALTEENPVITPYKEDQWAILSDYKAPVSVSMNLLSSLHERWVIVLRSLGEAEFDRAFIHPEIGKIELSKTIGMYAWHGNHHLAHITNLALRNGWKEERNAH</sequence>
<feature type="binding site" evidence="5">
    <location>
        <position position="65"/>
    </location>
    <ligand>
        <name>Zn(2+)</name>
        <dbReference type="ChEBI" id="CHEBI:29105"/>
    </ligand>
</feature>
<dbReference type="HAMAP" id="MF_01256">
    <property type="entry name" value="YfiT_hydrol"/>
    <property type="match status" value="1"/>
</dbReference>
<keyword evidence="4 5" id="KW-0862">Zinc</keyword>
<feature type="binding site" evidence="5">
    <location>
        <position position="160"/>
    </location>
    <ligand>
        <name>Zn(2+)</name>
        <dbReference type="ChEBI" id="CHEBI:29105"/>
    </ligand>
</feature>
<gene>
    <name evidence="7" type="ORF">ACFQPF_02800</name>
</gene>
<accession>A0ABW2NMB1</accession>
<dbReference type="InterPro" id="IPR024775">
    <property type="entry name" value="DinB-like"/>
</dbReference>
<keyword evidence="1 5" id="KW-0963">Cytoplasm</keyword>
<feature type="domain" description="DinB-like" evidence="6">
    <location>
        <begin position="30"/>
        <end position="164"/>
    </location>
</feature>
<dbReference type="Gene3D" id="1.20.120.450">
    <property type="entry name" value="dinb family like domain"/>
    <property type="match status" value="1"/>
</dbReference>
<evidence type="ECO:0000256" key="5">
    <source>
        <dbReference type="HAMAP-Rule" id="MF_01256"/>
    </source>
</evidence>
<organism evidence="7 8">
    <name type="scientific">Fictibacillus iocasae</name>
    <dbReference type="NCBI Taxonomy" id="2715437"/>
    <lineage>
        <taxon>Bacteria</taxon>
        <taxon>Bacillati</taxon>
        <taxon>Bacillota</taxon>
        <taxon>Bacilli</taxon>
        <taxon>Bacillales</taxon>
        <taxon>Fictibacillaceae</taxon>
        <taxon>Fictibacillus</taxon>
    </lineage>
</organism>
<dbReference type="RefSeq" id="WP_379746199.1">
    <property type="nucleotide sequence ID" value="NZ_JBHTCP010000004.1"/>
</dbReference>
<keyword evidence="8" id="KW-1185">Reference proteome</keyword>
<dbReference type="EC" id="3.-.-.-" evidence="5"/>
<dbReference type="NCBIfam" id="NF009807">
    <property type="entry name" value="PRK13291.1"/>
    <property type="match status" value="1"/>
</dbReference>
<proteinExistence type="inferred from homology"/>
<comment type="function">
    <text evidence="5">Possible metal-dependent hydrolase.</text>
</comment>
<evidence type="ECO:0000256" key="3">
    <source>
        <dbReference type="ARBA" id="ARBA00022801"/>
    </source>
</evidence>
<protein>
    <recommendedName>
        <fullName evidence="5">Putative metal-dependent hydrolase ACFQPF_02800</fullName>
        <ecNumber evidence="5">3.-.-.-</ecNumber>
    </recommendedName>
</protein>
<comment type="similarity">
    <text evidence="5">Belongs to the metal hydrolase YfiT family.</text>
</comment>